<keyword evidence="1" id="KW-1133">Transmembrane helix</keyword>
<name>A0A9X2HK63_9SPHN</name>
<accession>A0A9X2HK63</accession>
<proteinExistence type="predicted"/>
<dbReference type="EMBL" id="JAMLDX010000006">
    <property type="protein sequence ID" value="MCP3730634.1"/>
    <property type="molecule type" value="Genomic_DNA"/>
</dbReference>
<sequence length="52" mass="5535">MRESGLFGIIQIVFVTVRDGYSTARAWQVMAAFALLAAIPIALVVGIALLLS</sequence>
<dbReference type="AlphaFoldDB" id="A0A9X2HK63"/>
<evidence type="ECO:0000313" key="3">
    <source>
        <dbReference type="Proteomes" id="UP001139451"/>
    </source>
</evidence>
<evidence type="ECO:0000256" key="1">
    <source>
        <dbReference type="SAM" id="Phobius"/>
    </source>
</evidence>
<reference evidence="2" key="1">
    <citation type="submission" date="2022-05" db="EMBL/GenBank/DDBJ databases">
        <title>Sphingomonas sp. strain MG17 Genome sequencing and assembly.</title>
        <authorList>
            <person name="Kim I."/>
        </authorList>
    </citation>
    <scope>NUCLEOTIDE SEQUENCE</scope>
    <source>
        <strain evidence="2">MG17</strain>
    </source>
</reference>
<comment type="caution">
    <text evidence="2">The sequence shown here is derived from an EMBL/GenBank/DDBJ whole genome shotgun (WGS) entry which is preliminary data.</text>
</comment>
<gene>
    <name evidence="2" type="ORF">M9978_09360</name>
</gene>
<keyword evidence="1" id="KW-0812">Transmembrane</keyword>
<protein>
    <submittedName>
        <fullName evidence="2">Uncharacterized protein</fullName>
    </submittedName>
</protein>
<keyword evidence="3" id="KW-1185">Reference proteome</keyword>
<keyword evidence="1" id="KW-0472">Membrane</keyword>
<dbReference type="Proteomes" id="UP001139451">
    <property type="component" value="Unassembled WGS sequence"/>
</dbReference>
<organism evidence="2 3">
    <name type="scientific">Sphingomonas tagetis</name>
    <dbReference type="NCBI Taxonomy" id="2949092"/>
    <lineage>
        <taxon>Bacteria</taxon>
        <taxon>Pseudomonadati</taxon>
        <taxon>Pseudomonadota</taxon>
        <taxon>Alphaproteobacteria</taxon>
        <taxon>Sphingomonadales</taxon>
        <taxon>Sphingomonadaceae</taxon>
        <taxon>Sphingomonas</taxon>
    </lineage>
</organism>
<dbReference type="RefSeq" id="WP_254292767.1">
    <property type="nucleotide sequence ID" value="NZ_JAMLDX010000006.1"/>
</dbReference>
<feature type="transmembrane region" description="Helical" evidence="1">
    <location>
        <begin position="30"/>
        <end position="51"/>
    </location>
</feature>
<evidence type="ECO:0000313" key="2">
    <source>
        <dbReference type="EMBL" id="MCP3730634.1"/>
    </source>
</evidence>